<keyword evidence="3" id="KW-1185">Reference proteome</keyword>
<evidence type="ECO:0000256" key="1">
    <source>
        <dbReference type="SAM" id="SignalP"/>
    </source>
</evidence>
<feature type="chain" id="PRO_5012116544" evidence="1">
    <location>
        <begin position="21"/>
        <end position="187"/>
    </location>
</feature>
<dbReference type="OrthoDB" id="1251584at2"/>
<protein>
    <submittedName>
        <fullName evidence="2">Uncharacterized protein</fullName>
    </submittedName>
</protein>
<feature type="signal peptide" evidence="1">
    <location>
        <begin position="1"/>
        <end position="20"/>
    </location>
</feature>
<dbReference type="AlphaFoldDB" id="A0A1N6EDF4"/>
<gene>
    <name evidence="2" type="ORF">SAMN05421769_0201</name>
</gene>
<dbReference type="EMBL" id="FSRQ01000001">
    <property type="protein sequence ID" value="SIN81036.1"/>
    <property type="molecule type" value="Genomic_DNA"/>
</dbReference>
<keyword evidence="1" id="KW-0732">Signal</keyword>
<name>A0A1N6EDF4_9FLAO</name>
<dbReference type="STRING" id="59733.SAMN05421769_0201"/>
<dbReference type="Proteomes" id="UP000184782">
    <property type="component" value="Unassembled WGS sequence"/>
</dbReference>
<proteinExistence type="predicted"/>
<organism evidence="2 3">
    <name type="scientific">Chryseobacterium scophthalmum</name>
    <dbReference type="NCBI Taxonomy" id="59733"/>
    <lineage>
        <taxon>Bacteria</taxon>
        <taxon>Pseudomonadati</taxon>
        <taxon>Bacteroidota</taxon>
        <taxon>Flavobacteriia</taxon>
        <taxon>Flavobacteriales</taxon>
        <taxon>Weeksellaceae</taxon>
        <taxon>Chryseobacterium group</taxon>
        <taxon>Chryseobacterium</taxon>
    </lineage>
</organism>
<evidence type="ECO:0000313" key="2">
    <source>
        <dbReference type="EMBL" id="SIN81036.1"/>
    </source>
</evidence>
<evidence type="ECO:0000313" key="3">
    <source>
        <dbReference type="Proteomes" id="UP000184782"/>
    </source>
</evidence>
<accession>A0A1N6EDF4</accession>
<dbReference type="RefSeq" id="WP_143747502.1">
    <property type="nucleotide sequence ID" value="NZ_FSRQ01000001.1"/>
</dbReference>
<sequence length="187" mass="20072">MKKQLLILCCALGGMISAQQSTLIINNYSSYDYHGQLMATPLGSCYPMVSIGYPAVPNQLIVPALSDYELPSYSDGLANGISTFLVQTSGTNTAMPRIPSHPTLSPTGVISLNTNWRHTKFQMYFAGTNTPVSSGGTSVPETYFNANLGDGTNSCFSGPSNISTIYGDAEWFTISSGGTQYTYIQIF</sequence>
<reference evidence="3" key="1">
    <citation type="submission" date="2016-12" db="EMBL/GenBank/DDBJ databases">
        <authorList>
            <person name="Varghese N."/>
            <person name="Submissions S."/>
        </authorList>
    </citation>
    <scope>NUCLEOTIDE SEQUENCE [LARGE SCALE GENOMIC DNA]</scope>
    <source>
        <strain evidence="3">DSM 16779</strain>
    </source>
</reference>